<feature type="transmembrane region" description="Helical" evidence="7">
    <location>
        <begin position="39"/>
        <end position="61"/>
    </location>
</feature>
<feature type="transmembrane region" description="Helical" evidence="7">
    <location>
        <begin position="107"/>
        <end position="127"/>
    </location>
</feature>
<dbReference type="InterPro" id="IPR003362">
    <property type="entry name" value="Bact_transf"/>
</dbReference>
<dbReference type="AlphaFoldDB" id="A0A1G9MU93"/>
<evidence type="ECO:0000259" key="8">
    <source>
        <dbReference type="Pfam" id="PF02397"/>
    </source>
</evidence>
<dbReference type="PANTHER" id="PTHR30576">
    <property type="entry name" value="COLANIC BIOSYNTHESIS UDP-GLUCOSE LIPID CARRIER TRANSFERASE"/>
    <property type="match status" value="1"/>
</dbReference>
<keyword evidence="4 7" id="KW-0812">Transmembrane</keyword>
<evidence type="ECO:0000256" key="3">
    <source>
        <dbReference type="ARBA" id="ARBA00022679"/>
    </source>
</evidence>
<comment type="subcellular location">
    <subcellularLocation>
        <location evidence="1">Membrane</location>
        <topology evidence="1">Multi-pass membrane protein</topology>
    </subcellularLocation>
</comment>
<evidence type="ECO:0000256" key="1">
    <source>
        <dbReference type="ARBA" id="ARBA00004141"/>
    </source>
</evidence>
<dbReference type="EMBL" id="FNGP01000006">
    <property type="protein sequence ID" value="SDL77693.1"/>
    <property type="molecule type" value="Genomic_DNA"/>
</dbReference>
<evidence type="ECO:0000256" key="2">
    <source>
        <dbReference type="ARBA" id="ARBA00006464"/>
    </source>
</evidence>
<feature type="domain" description="Bacterial sugar transferase" evidence="8">
    <location>
        <begin position="300"/>
        <end position="487"/>
    </location>
</feature>
<gene>
    <name evidence="9" type="ORF">SAMN04488242_2754</name>
</gene>
<evidence type="ECO:0000256" key="5">
    <source>
        <dbReference type="ARBA" id="ARBA00022989"/>
    </source>
</evidence>
<keyword evidence="6 7" id="KW-0472">Membrane</keyword>
<dbReference type="GO" id="GO:0016020">
    <property type="term" value="C:membrane"/>
    <property type="evidence" value="ECO:0007669"/>
    <property type="project" value="UniProtKB-SubCell"/>
</dbReference>
<proteinExistence type="inferred from homology"/>
<dbReference type="Pfam" id="PF02397">
    <property type="entry name" value="Bac_transf"/>
    <property type="match status" value="1"/>
</dbReference>
<evidence type="ECO:0000313" key="10">
    <source>
        <dbReference type="Proteomes" id="UP000199475"/>
    </source>
</evidence>
<keyword evidence="10" id="KW-1185">Reference proteome</keyword>
<evidence type="ECO:0000256" key="4">
    <source>
        <dbReference type="ARBA" id="ARBA00022692"/>
    </source>
</evidence>
<sequence>MTDLTAPERALTLSGLAKPTVAAAETWSRWSFSARTQHAILIAIDAVVIIAALGVTLAWGWSRDLIHLTAEHVLVTAGMLVGWIVLLGLTGAYSLRHLRAGPVEYRRVANASVVAAGIFGVSCYLLNYSYPRTMFGVWVVVGLFGLLLFRLARRRVMHGLHRRELLLTPVLMVGSVAHVDEVAMVLSRERWMGYKIVGAITREETTSTGTGLRVLGGLSDLKSVIEQHKVSVAIFTEGSFDCPGDFRRLAWKLEQSRIQLLVVPTLADISPDRLEFRPFGGLPLVDVARPRALRSLRWSKRVSDVVASAILLVLALPILLVTALLVKLEDGGPVLFRQRRVGLKGQEFDCLKFRSMCVDAEARLAALQAQNQGAGVLFKMVDDPRITKVGKFIRRYSIDELPQLWNALRGDMSLVGPRPALPREVAQYDSDTRRRLEVRPGLTGLWQVSGRSTLSWEDTVRLDLYYVDNWSIIQDVIILLKTFRAVVGSSGAY</sequence>
<accession>A0A1G9MU93</accession>
<feature type="transmembrane region" description="Helical" evidence="7">
    <location>
        <begin position="305"/>
        <end position="326"/>
    </location>
</feature>
<dbReference type="Proteomes" id="UP000199475">
    <property type="component" value="Unassembled WGS sequence"/>
</dbReference>
<keyword evidence="3 9" id="KW-0808">Transferase</keyword>
<dbReference type="InterPro" id="IPR017475">
    <property type="entry name" value="EPS_sugar_tfrase"/>
</dbReference>
<evidence type="ECO:0000313" key="9">
    <source>
        <dbReference type="EMBL" id="SDL77693.1"/>
    </source>
</evidence>
<organism evidence="9 10">
    <name type="scientific">Tessaracoccus oleiagri</name>
    <dbReference type="NCBI Taxonomy" id="686624"/>
    <lineage>
        <taxon>Bacteria</taxon>
        <taxon>Bacillati</taxon>
        <taxon>Actinomycetota</taxon>
        <taxon>Actinomycetes</taxon>
        <taxon>Propionibacteriales</taxon>
        <taxon>Propionibacteriaceae</taxon>
        <taxon>Tessaracoccus</taxon>
    </lineage>
</organism>
<protein>
    <submittedName>
        <fullName evidence="9">Undecaprenyl-phosphate galactose phosphotransferase, WbaP/exopolysaccharide biosynthesis polyprenyl glycosylphosphotransferase</fullName>
    </submittedName>
</protein>
<name>A0A1G9MU93_9ACTN</name>
<evidence type="ECO:0000256" key="7">
    <source>
        <dbReference type="SAM" id="Phobius"/>
    </source>
</evidence>
<keyword evidence="5 7" id="KW-1133">Transmembrane helix</keyword>
<dbReference type="GO" id="GO:0016780">
    <property type="term" value="F:phosphotransferase activity, for other substituted phosphate groups"/>
    <property type="evidence" value="ECO:0007669"/>
    <property type="project" value="TreeGrafter"/>
</dbReference>
<dbReference type="NCBIfam" id="TIGR03025">
    <property type="entry name" value="EPS_sugtrans"/>
    <property type="match status" value="1"/>
</dbReference>
<comment type="similarity">
    <text evidence="2">Belongs to the bacterial sugar transferase family.</text>
</comment>
<reference evidence="9 10" key="1">
    <citation type="submission" date="2016-10" db="EMBL/GenBank/DDBJ databases">
        <authorList>
            <person name="de Groot N.N."/>
        </authorList>
    </citation>
    <scope>NUCLEOTIDE SEQUENCE [LARGE SCALE GENOMIC DNA]</scope>
    <source>
        <strain evidence="9 10">CGMCC 1.9159</strain>
    </source>
</reference>
<dbReference type="PANTHER" id="PTHR30576:SF10">
    <property type="entry name" value="SLL5057 PROTEIN"/>
    <property type="match status" value="1"/>
</dbReference>
<dbReference type="RefSeq" id="WP_093253342.1">
    <property type="nucleotide sequence ID" value="NZ_FNGP01000006.1"/>
</dbReference>
<dbReference type="OrthoDB" id="9808602at2"/>
<dbReference type="Gene3D" id="3.40.50.720">
    <property type="entry name" value="NAD(P)-binding Rossmann-like Domain"/>
    <property type="match status" value="1"/>
</dbReference>
<dbReference type="STRING" id="686624.SAMN04488242_2754"/>
<dbReference type="Pfam" id="PF13727">
    <property type="entry name" value="CoA_binding_3"/>
    <property type="match status" value="1"/>
</dbReference>
<feature type="transmembrane region" description="Helical" evidence="7">
    <location>
        <begin position="73"/>
        <end position="95"/>
    </location>
</feature>
<feature type="transmembrane region" description="Helical" evidence="7">
    <location>
        <begin position="133"/>
        <end position="152"/>
    </location>
</feature>
<evidence type="ECO:0000256" key="6">
    <source>
        <dbReference type="ARBA" id="ARBA00023136"/>
    </source>
</evidence>